<dbReference type="Proteomes" id="UP000620327">
    <property type="component" value="Unassembled WGS sequence"/>
</dbReference>
<keyword evidence="3" id="KW-1185">Reference proteome</keyword>
<dbReference type="EMBL" id="JACOQI010000014">
    <property type="protein sequence ID" value="MBC5771253.1"/>
    <property type="molecule type" value="Genomic_DNA"/>
</dbReference>
<reference evidence="2" key="1">
    <citation type="submission" date="2020-08" db="EMBL/GenBank/DDBJ databases">
        <title>Genome public.</title>
        <authorList>
            <person name="Liu C."/>
            <person name="Sun Q."/>
        </authorList>
    </citation>
    <scope>NUCLEOTIDE SEQUENCE</scope>
    <source>
        <strain evidence="2">BX15</strain>
    </source>
</reference>
<evidence type="ECO:0000259" key="1">
    <source>
        <dbReference type="Pfam" id="PF13614"/>
    </source>
</evidence>
<sequence length="274" mass="30562">MSLILTTAIEKGGTGKTTTVVNLAALMAAEGKRVLVVDMDQQANTTYMLTQHKKAENFYKGHGLVNMFMNFDLGGMDLAPYIHPTNVEGVHIIPSTAQTPRAVHQLDLLADEYKMKNYTFLIHCLANINDDYDYIVIDTPPARDNLTISALFCADEVLIPVRCDNFSLEGFETTLAMILDLETREDVKIDILGVVLTQVERTAAVNLVRQMFEENPEYASVLFKTGIRKGSAVPESTIAAVPVVRYAKKSNPSVDYMQLWNEIKQRLAKKEADE</sequence>
<organism evidence="2 3">
    <name type="scientific">Dysosmobacter segnis</name>
    <dbReference type="NCBI Taxonomy" id="2763042"/>
    <lineage>
        <taxon>Bacteria</taxon>
        <taxon>Bacillati</taxon>
        <taxon>Bacillota</taxon>
        <taxon>Clostridia</taxon>
        <taxon>Eubacteriales</taxon>
        <taxon>Oscillospiraceae</taxon>
        <taxon>Dysosmobacter</taxon>
    </lineage>
</organism>
<comment type="caution">
    <text evidence="2">The sequence shown here is derived from an EMBL/GenBank/DDBJ whole genome shotgun (WGS) entry which is preliminary data.</text>
</comment>
<evidence type="ECO:0000313" key="2">
    <source>
        <dbReference type="EMBL" id="MBC5771253.1"/>
    </source>
</evidence>
<dbReference type="AlphaFoldDB" id="A0A923MK96"/>
<dbReference type="Gene3D" id="3.40.50.300">
    <property type="entry name" value="P-loop containing nucleotide triphosphate hydrolases"/>
    <property type="match status" value="1"/>
</dbReference>
<accession>A0A923MK96</accession>
<dbReference type="InterPro" id="IPR027417">
    <property type="entry name" value="P-loop_NTPase"/>
</dbReference>
<dbReference type="Pfam" id="PF13614">
    <property type="entry name" value="AAA_31"/>
    <property type="match status" value="1"/>
</dbReference>
<dbReference type="InterPro" id="IPR025669">
    <property type="entry name" value="AAA_dom"/>
</dbReference>
<gene>
    <name evidence="2" type="ORF">H8Z83_13150</name>
</gene>
<proteinExistence type="predicted"/>
<dbReference type="RefSeq" id="WP_187015469.1">
    <property type="nucleotide sequence ID" value="NZ_JACOQI010000014.1"/>
</dbReference>
<name>A0A923MK96_9FIRM</name>
<protein>
    <submittedName>
        <fullName evidence="2">ParA family protein</fullName>
    </submittedName>
</protein>
<dbReference type="PANTHER" id="PTHR13696">
    <property type="entry name" value="P-LOOP CONTAINING NUCLEOSIDE TRIPHOSPHATE HYDROLASE"/>
    <property type="match status" value="1"/>
</dbReference>
<dbReference type="InterPro" id="IPR050678">
    <property type="entry name" value="DNA_Partitioning_ATPase"/>
</dbReference>
<feature type="domain" description="AAA" evidence="1">
    <location>
        <begin position="6"/>
        <end position="189"/>
    </location>
</feature>
<dbReference type="CDD" id="cd02042">
    <property type="entry name" value="ParAB_family"/>
    <property type="match status" value="1"/>
</dbReference>
<dbReference type="SUPFAM" id="SSF52540">
    <property type="entry name" value="P-loop containing nucleoside triphosphate hydrolases"/>
    <property type="match status" value="1"/>
</dbReference>
<dbReference type="PANTHER" id="PTHR13696:SF52">
    <property type="entry name" value="PARA FAMILY PROTEIN CT_582"/>
    <property type="match status" value="1"/>
</dbReference>
<evidence type="ECO:0000313" key="3">
    <source>
        <dbReference type="Proteomes" id="UP000620327"/>
    </source>
</evidence>